<accession>A0A7N2LVD2</accession>
<dbReference type="EMBL" id="LRBV02000005">
    <property type="status" value="NOT_ANNOTATED_CDS"/>
    <property type="molecule type" value="Genomic_DNA"/>
</dbReference>
<evidence type="ECO:0000313" key="1">
    <source>
        <dbReference type="EnsemblPlants" id="QL05p081288:mrna"/>
    </source>
</evidence>
<reference evidence="1" key="2">
    <citation type="submission" date="2021-01" db="UniProtKB">
        <authorList>
            <consortium name="EnsemblPlants"/>
        </authorList>
    </citation>
    <scope>IDENTIFICATION</scope>
</reference>
<dbReference type="GO" id="GO:0006357">
    <property type="term" value="P:regulation of transcription by RNA polymerase II"/>
    <property type="evidence" value="ECO:0007669"/>
    <property type="project" value="TreeGrafter"/>
</dbReference>
<dbReference type="GO" id="GO:0000124">
    <property type="term" value="C:SAGA complex"/>
    <property type="evidence" value="ECO:0007669"/>
    <property type="project" value="TreeGrafter"/>
</dbReference>
<dbReference type="Pfam" id="PF12767">
    <property type="entry name" value="SAGA-Tad1"/>
    <property type="match status" value="1"/>
</dbReference>
<dbReference type="EnsemblPlants" id="QL05p081288:mrna">
    <property type="protein sequence ID" value="QL05p081288:mrna"/>
    <property type="gene ID" value="QL05p081288"/>
</dbReference>
<dbReference type="OMA" id="RQHERIN"/>
<keyword evidence="2" id="KW-1185">Reference proteome</keyword>
<dbReference type="Gramene" id="QL05p081288:mrna">
    <property type="protein sequence ID" value="QL05p081288:mrna"/>
    <property type="gene ID" value="QL05p081288"/>
</dbReference>
<dbReference type="PANTHER" id="PTHR21277">
    <property type="entry name" value="TRANSCRIPTIONAL ADAPTER 1"/>
    <property type="match status" value="1"/>
</dbReference>
<dbReference type="GO" id="GO:0003713">
    <property type="term" value="F:transcription coactivator activity"/>
    <property type="evidence" value="ECO:0007669"/>
    <property type="project" value="TreeGrafter"/>
</dbReference>
<organism evidence="1 2">
    <name type="scientific">Quercus lobata</name>
    <name type="common">Valley oak</name>
    <dbReference type="NCBI Taxonomy" id="97700"/>
    <lineage>
        <taxon>Eukaryota</taxon>
        <taxon>Viridiplantae</taxon>
        <taxon>Streptophyta</taxon>
        <taxon>Embryophyta</taxon>
        <taxon>Tracheophyta</taxon>
        <taxon>Spermatophyta</taxon>
        <taxon>Magnoliopsida</taxon>
        <taxon>eudicotyledons</taxon>
        <taxon>Gunneridae</taxon>
        <taxon>Pentapetalae</taxon>
        <taxon>rosids</taxon>
        <taxon>fabids</taxon>
        <taxon>Fagales</taxon>
        <taxon>Fagaceae</taxon>
        <taxon>Quercus</taxon>
    </lineage>
</organism>
<dbReference type="InParanoid" id="A0A7N2LVD2"/>
<dbReference type="InterPro" id="IPR024738">
    <property type="entry name" value="Hfi1/Tada1"/>
</dbReference>
<dbReference type="Proteomes" id="UP000594261">
    <property type="component" value="Chromosome 5"/>
</dbReference>
<sequence>MQEKKEEAKCLLLLVSTANSYFSEKSFVFSLSKQFICLILKNAYYAKVPPPTMPKKEVQAGTSDGYRQSRLCPLLNGAVLPSSPLKAQSEILDRPVGKVCFASHQFLVTCDNVLLENGDCDIQKPVQHHQRLTENAECEGEVLLSNSAKLTQIKGSTGSLVSVDIKDEKEVLVVEGGKEVLGRSTLQVPHGIPFSCVSVGGACRAFPLARTDSTGSYDSGGLLDTEVLRERMQLIAAAQGLQGVSMECANLLINGLDAYLKKLIKSCVELVGARCGHDLSKNNSYKHQFDGKHFPISLLDFKVAMELNPHQLGGDWAFLLEKICIHICCVDTAGEHTPPMDYAGKTIY</sequence>
<name>A0A7N2LVD2_QUELO</name>
<protein>
    <submittedName>
        <fullName evidence="1">Uncharacterized protein</fullName>
    </submittedName>
</protein>
<dbReference type="PANTHER" id="PTHR21277:SF37">
    <property type="entry name" value="TRANSCRIPTIONAL COACTIVATOR HFI1_TRANSCRIPTIONAL ADAPTER 1"/>
    <property type="match status" value="1"/>
</dbReference>
<dbReference type="CDD" id="cd22933">
    <property type="entry name" value="HFD_HFI1"/>
    <property type="match status" value="1"/>
</dbReference>
<reference evidence="1 2" key="1">
    <citation type="journal article" date="2016" name="G3 (Bethesda)">
        <title>First Draft Assembly and Annotation of the Genome of a California Endemic Oak Quercus lobata Nee (Fagaceae).</title>
        <authorList>
            <person name="Sork V.L."/>
            <person name="Fitz-Gibbon S.T."/>
            <person name="Puiu D."/>
            <person name="Crepeau M."/>
            <person name="Gugger P.F."/>
            <person name="Sherman R."/>
            <person name="Stevens K."/>
            <person name="Langley C.H."/>
            <person name="Pellegrini M."/>
            <person name="Salzberg S.L."/>
        </authorList>
    </citation>
    <scope>NUCLEOTIDE SEQUENCE [LARGE SCALE GENOMIC DNA]</scope>
    <source>
        <strain evidence="1 2">cv. SW786</strain>
    </source>
</reference>
<evidence type="ECO:0000313" key="2">
    <source>
        <dbReference type="Proteomes" id="UP000594261"/>
    </source>
</evidence>
<dbReference type="AlphaFoldDB" id="A0A7N2LVD2"/>
<proteinExistence type="predicted"/>